<dbReference type="RefSeq" id="XP_069211991.1">
    <property type="nucleotide sequence ID" value="XM_069351605.1"/>
</dbReference>
<protein>
    <recommendedName>
        <fullName evidence="4">Ribosome assembly protein 3</fullName>
    </recommendedName>
</protein>
<evidence type="ECO:0000256" key="1">
    <source>
        <dbReference type="SAM" id="MobiDB-lite"/>
    </source>
</evidence>
<reference evidence="2 3" key="1">
    <citation type="submission" date="2023-08" db="EMBL/GenBank/DDBJ databases">
        <title>Annotated Genome Sequence of Vanrija albida AlHP1.</title>
        <authorList>
            <person name="Herzog R."/>
        </authorList>
    </citation>
    <scope>NUCLEOTIDE SEQUENCE [LARGE SCALE GENOMIC DNA]</scope>
    <source>
        <strain evidence="2 3">AlHP1</strain>
    </source>
</reference>
<evidence type="ECO:0000313" key="2">
    <source>
        <dbReference type="EMBL" id="KAL1412047.1"/>
    </source>
</evidence>
<comment type="caution">
    <text evidence="2">The sequence shown here is derived from an EMBL/GenBank/DDBJ whole genome shotgun (WGS) entry which is preliminary data.</text>
</comment>
<dbReference type="EMBL" id="JBBXJM010000002">
    <property type="protein sequence ID" value="KAL1412047.1"/>
    <property type="molecule type" value="Genomic_DNA"/>
</dbReference>
<evidence type="ECO:0008006" key="4">
    <source>
        <dbReference type="Google" id="ProtNLM"/>
    </source>
</evidence>
<gene>
    <name evidence="2" type="ORF">Q8F55_003044</name>
</gene>
<dbReference type="Proteomes" id="UP001565368">
    <property type="component" value="Unassembled WGS sequence"/>
</dbReference>
<organism evidence="2 3">
    <name type="scientific">Vanrija albida</name>
    <dbReference type="NCBI Taxonomy" id="181172"/>
    <lineage>
        <taxon>Eukaryota</taxon>
        <taxon>Fungi</taxon>
        <taxon>Dikarya</taxon>
        <taxon>Basidiomycota</taxon>
        <taxon>Agaricomycotina</taxon>
        <taxon>Tremellomycetes</taxon>
        <taxon>Trichosporonales</taxon>
        <taxon>Trichosporonaceae</taxon>
        <taxon>Vanrija</taxon>
    </lineage>
</organism>
<proteinExistence type="predicted"/>
<accession>A0ABR3QBL1</accession>
<name>A0ABR3QBL1_9TREE</name>
<sequence length="144" mass="15460">MSVDTAPIVRPSADWRTGRDEEAADVAAGRTPADEAFLANLFPDAFLDPLEPIEAAYEAEVAAASASGSGPASYAAIYAAVEKAVTALNDLNEQGEGAYIETGERERLCEYLEQVIEARGVKVDDMGRELGFGSGELTDEWRDW</sequence>
<feature type="region of interest" description="Disordered" evidence="1">
    <location>
        <begin position="1"/>
        <end position="22"/>
    </location>
</feature>
<dbReference type="GeneID" id="95984087"/>
<evidence type="ECO:0000313" key="3">
    <source>
        <dbReference type="Proteomes" id="UP001565368"/>
    </source>
</evidence>
<keyword evidence="3" id="KW-1185">Reference proteome</keyword>